<name>A0AC61Y5S5_9FLAO</name>
<dbReference type="EMBL" id="CABVMM010000002">
    <property type="protein sequence ID" value="VVU99529.1"/>
    <property type="molecule type" value="Genomic_DNA"/>
</dbReference>
<evidence type="ECO:0000313" key="2">
    <source>
        <dbReference type="Proteomes" id="UP000356253"/>
    </source>
</evidence>
<sequence length="117" mass="13495">MGFLKKILLGCVFIIIAYYISEKIIYKIRDSGSQSLVDYGNEVDYQGIIIDKFIDSTEHNIPTMILKGRKERIPITLYRNLNVGDSVVKKSGTLDLFVYKKDGETKTLKYPTLEYFQ</sequence>
<proteinExistence type="predicted"/>
<organism evidence="1 2">
    <name type="scientific">Mesonia oceanica</name>
    <dbReference type="NCBI Taxonomy" id="2687242"/>
    <lineage>
        <taxon>Bacteria</taxon>
        <taxon>Pseudomonadati</taxon>
        <taxon>Bacteroidota</taxon>
        <taxon>Flavobacteriia</taxon>
        <taxon>Flavobacteriales</taxon>
        <taxon>Flavobacteriaceae</taxon>
        <taxon>Mesonia</taxon>
    </lineage>
</organism>
<accession>A0AC61Y5S5</accession>
<protein>
    <submittedName>
        <fullName evidence="1">Uncharacterized protein</fullName>
    </submittedName>
</protein>
<evidence type="ECO:0000313" key="1">
    <source>
        <dbReference type="EMBL" id="VVU99529.1"/>
    </source>
</evidence>
<dbReference type="Proteomes" id="UP000356253">
    <property type="component" value="Unassembled WGS sequence"/>
</dbReference>
<keyword evidence="2" id="KW-1185">Reference proteome</keyword>
<gene>
    <name evidence="1" type="ORF">FVB9532_00783</name>
</gene>
<comment type="caution">
    <text evidence="1">The sequence shown here is derived from an EMBL/GenBank/DDBJ whole genome shotgun (WGS) entry which is preliminary data.</text>
</comment>
<reference evidence="1" key="1">
    <citation type="submission" date="2019-09" db="EMBL/GenBank/DDBJ databases">
        <authorList>
            <person name="Rodrigo-Torres L."/>
            <person name="Arahal R. D."/>
            <person name="Lucena T."/>
        </authorList>
    </citation>
    <scope>NUCLEOTIDE SEQUENCE</scope>
    <source>
        <strain evidence="1">ISS653</strain>
    </source>
</reference>